<dbReference type="RefSeq" id="WP_129342402.1">
    <property type="nucleotide sequence ID" value="NZ_JACIDD010000002.1"/>
</dbReference>
<dbReference type="OrthoDB" id="5956991at2"/>
<reference evidence="1 2" key="1">
    <citation type="submission" date="2019-01" db="EMBL/GenBank/DDBJ databases">
        <title>Sphingomonas mucosissima sp. nov. and Sphingomonas desiccabilis sp. nov., from biological soil crusts in the Colorado Plateau, USA.</title>
        <authorList>
            <person name="Zhu D."/>
        </authorList>
    </citation>
    <scope>NUCLEOTIDE SEQUENCE [LARGE SCALE GENOMIC DNA]</scope>
    <source>
        <strain evidence="1 2">CP1D</strain>
    </source>
</reference>
<protein>
    <submittedName>
        <fullName evidence="1">Uncharacterized protein</fullName>
    </submittedName>
</protein>
<evidence type="ECO:0000313" key="1">
    <source>
        <dbReference type="EMBL" id="RXZ32191.1"/>
    </source>
</evidence>
<organism evidence="1 2">
    <name type="scientific">Sphingomonas desiccabilis</name>
    <dbReference type="NCBI Taxonomy" id="429134"/>
    <lineage>
        <taxon>Bacteria</taxon>
        <taxon>Pseudomonadati</taxon>
        <taxon>Pseudomonadota</taxon>
        <taxon>Alphaproteobacteria</taxon>
        <taxon>Sphingomonadales</taxon>
        <taxon>Sphingomonadaceae</taxon>
        <taxon>Sphingomonas</taxon>
    </lineage>
</organism>
<accession>A0A4Q2IUV0</accession>
<dbReference type="AlphaFoldDB" id="A0A4Q2IUV0"/>
<dbReference type="Proteomes" id="UP000292347">
    <property type="component" value="Unassembled WGS sequence"/>
</dbReference>
<sequence>MRLRFALLAAALLAGGTASAAPQDNSRYEAKLAKALEGRTAGEPVKCINLRDIRSTEIIDRTAILYRMYNGTVYVNRPSGASTLDSDDVLVTRTFTSQLCSIDIVQLVSRTSRFFSGSVGLSEFVPYSKVGATKK</sequence>
<dbReference type="EMBL" id="SDPT01000002">
    <property type="protein sequence ID" value="RXZ32191.1"/>
    <property type="molecule type" value="Genomic_DNA"/>
</dbReference>
<evidence type="ECO:0000313" key="2">
    <source>
        <dbReference type="Proteomes" id="UP000292347"/>
    </source>
</evidence>
<name>A0A4Q2IUV0_9SPHN</name>
<comment type="caution">
    <text evidence="1">The sequence shown here is derived from an EMBL/GenBank/DDBJ whole genome shotgun (WGS) entry which is preliminary data.</text>
</comment>
<keyword evidence="2" id="KW-1185">Reference proteome</keyword>
<proteinExistence type="predicted"/>
<gene>
    <name evidence="1" type="ORF">EO081_13550</name>
</gene>